<evidence type="ECO:0000313" key="2">
    <source>
        <dbReference type="Proteomes" id="UP000242687"/>
    </source>
</evidence>
<reference evidence="1 2" key="1">
    <citation type="submission" date="2017-11" db="EMBL/GenBank/DDBJ databases">
        <title>Genomic Encyclopedia of Archaeal and Bacterial Type Strains, Phase II (KMG-II): From Individual Species to Whole Genera.</title>
        <authorList>
            <person name="Goeker M."/>
        </authorList>
    </citation>
    <scope>NUCLEOTIDE SEQUENCE [LARGE SCALE GENOMIC DNA]</scope>
    <source>
        <strain evidence="1 2">DSM 28175</strain>
    </source>
</reference>
<comment type="caution">
    <text evidence="1">The sequence shown here is derived from an EMBL/GenBank/DDBJ whole genome shotgun (WGS) entry which is preliminary data.</text>
</comment>
<organism evidence="1 2">
    <name type="scientific">Mucilaginibacter auburnensis</name>
    <dbReference type="NCBI Taxonomy" id="1457233"/>
    <lineage>
        <taxon>Bacteria</taxon>
        <taxon>Pseudomonadati</taxon>
        <taxon>Bacteroidota</taxon>
        <taxon>Sphingobacteriia</taxon>
        <taxon>Sphingobacteriales</taxon>
        <taxon>Sphingobacteriaceae</taxon>
        <taxon>Mucilaginibacter</taxon>
    </lineage>
</organism>
<gene>
    <name evidence="1" type="ORF">CLV57_2199</name>
</gene>
<dbReference type="AlphaFoldDB" id="A0A2H9VLC3"/>
<sequence length="191" mass="20863">MNRRTLIKSLAAVVTLGGAGTAVYNFLTPGEGIPLADLPKNKALVAELVETIIPRTTTPGAKDAGVENFIIKIITENTDVKMQQSFLAGLKSVDAYAENKYGKSFVKCSPTNKNAIMKHFEDKATYSIGILNKVQRKFLGAPFFYQLRDLTVEGYCTSQIGATQGMAYDYVPVTFEACVPLQPNQLSWATK</sequence>
<accession>A0A2H9VLC3</accession>
<dbReference type="OrthoDB" id="6385145at2"/>
<keyword evidence="2" id="KW-1185">Reference proteome</keyword>
<dbReference type="EMBL" id="PGFJ01000002">
    <property type="protein sequence ID" value="PJJ79075.1"/>
    <property type="molecule type" value="Genomic_DNA"/>
</dbReference>
<dbReference type="InterPro" id="IPR027056">
    <property type="entry name" value="Gluconate_2DH_su3"/>
</dbReference>
<protein>
    <submittedName>
        <fullName evidence="1">Gluconate 2-dehydrogenase subunit 3-like protein</fullName>
    </submittedName>
</protein>
<proteinExistence type="predicted"/>
<evidence type="ECO:0000313" key="1">
    <source>
        <dbReference type="EMBL" id="PJJ79075.1"/>
    </source>
</evidence>
<name>A0A2H9VLC3_9SPHI</name>
<dbReference type="Proteomes" id="UP000242687">
    <property type="component" value="Unassembled WGS sequence"/>
</dbReference>
<dbReference type="RefSeq" id="WP_100341441.1">
    <property type="nucleotide sequence ID" value="NZ_PGFJ01000002.1"/>
</dbReference>
<dbReference type="Pfam" id="PF13618">
    <property type="entry name" value="Gluconate_2-dh3"/>
    <property type="match status" value="1"/>
</dbReference>